<protein>
    <recommendedName>
        <fullName evidence="3">Endosialidase</fullName>
    </recommendedName>
</protein>
<evidence type="ECO:0000313" key="2">
    <source>
        <dbReference type="Proteomes" id="UP000189857"/>
    </source>
</evidence>
<gene>
    <name evidence="1" type="ORF">SAMN02745110_01706</name>
</gene>
<dbReference type="RefSeq" id="WP_078787538.1">
    <property type="nucleotide sequence ID" value="NZ_CACZYW010000012.1"/>
</dbReference>
<dbReference type="EMBL" id="FUXA01000010">
    <property type="protein sequence ID" value="SJZ82840.1"/>
    <property type="molecule type" value="Genomic_DNA"/>
</dbReference>
<dbReference type="AlphaFoldDB" id="A0A1T4NU04"/>
<sequence>MAVISELIREEENGALSFGNYELKEKTKQDGFKYNGDSYKIKTFYEITKLEKNGAFVYESVPGTAVHDFRANATKTIFSVEGDKDAQITLELEPEKEYKVHVNDVYVGKMKTNLGGKLNLSVELEENDQVNVVIEKI</sequence>
<dbReference type="OrthoDB" id="1923633at2"/>
<name>A0A1T4NU04_9FIRM</name>
<evidence type="ECO:0008006" key="3">
    <source>
        <dbReference type="Google" id="ProtNLM"/>
    </source>
</evidence>
<reference evidence="1 2" key="1">
    <citation type="submission" date="2017-02" db="EMBL/GenBank/DDBJ databases">
        <authorList>
            <person name="Peterson S.W."/>
        </authorList>
    </citation>
    <scope>NUCLEOTIDE SEQUENCE [LARGE SCALE GENOMIC DNA]</scope>
    <source>
        <strain evidence="1 2">ATCC 17233</strain>
    </source>
</reference>
<evidence type="ECO:0000313" key="1">
    <source>
        <dbReference type="EMBL" id="SJZ82840.1"/>
    </source>
</evidence>
<dbReference type="Proteomes" id="UP000189857">
    <property type="component" value="Unassembled WGS sequence"/>
</dbReference>
<organism evidence="1 2">
    <name type="scientific">Eubacterium ruminantium</name>
    <dbReference type="NCBI Taxonomy" id="42322"/>
    <lineage>
        <taxon>Bacteria</taxon>
        <taxon>Bacillati</taxon>
        <taxon>Bacillota</taxon>
        <taxon>Clostridia</taxon>
        <taxon>Eubacteriales</taxon>
        <taxon>Eubacteriaceae</taxon>
        <taxon>Eubacterium</taxon>
    </lineage>
</organism>
<proteinExistence type="predicted"/>
<accession>A0A1T4NU04</accession>
<keyword evidence="2" id="KW-1185">Reference proteome</keyword>